<sequence length="507" mass="55881">MGRIVPLLFALAALLLYTHNETVCSGYHLDEAVRKTPHKFRHSGGGVDGVDDASMTNRVNAASTTYKVNSASTNNWVNSASTNNWVNSASTNNWVNSGSTASKGNSLIEAKTKNKQDYFSLKLNEQNFRWSVPLLMGSKKKSLQFGVVTSTPITALYCSYNANQSDEMKDLKYEVDESEGVKYVGCKSRHCTAVGNGKSCAPIENLLQMVHDLGLRKKTCTKRFCNYVNDINFLNVNTKLDKKNMSVCSFSSNINWEHIEGFYFRDSFYLYDKVKFDYNHFGCITKSDDLTFNNTISGFIGLAYNRTDATDHSKESPSILHTLVQKSLSKKNIFGLCFIEGGGFASFGGANYEALKKKVPAVSKLQMGLQHLEADAPIELLADQQATSHEIVWLAYSGTSKNTYNLLLKEVNMVSGTKPLASENGGVAVVDSYSYFLSFPADIAAKLKTAVHTSCVGEGNTCSDIINKGVFTLKNQGVANFPTIELVFHDGKVLIQPKDYLIHEGLP</sequence>
<feature type="signal peptide" evidence="2">
    <location>
        <begin position="1"/>
        <end position="20"/>
    </location>
</feature>
<protein>
    <recommendedName>
        <fullName evidence="3">Peptidase A1 domain-containing protein</fullName>
    </recommendedName>
</protein>
<proteinExistence type="inferred from homology"/>
<dbReference type="InterPro" id="IPR001461">
    <property type="entry name" value="Aspartic_peptidase_A1"/>
</dbReference>
<dbReference type="GO" id="GO:0004190">
    <property type="term" value="F:aspartic-type endopeptidase activity"/>
    <property type="evidence" value="ECO:0007669"/>
    <property type="project" value="InterPro"/>
</dbReference>
<dbReference type="Gene3D" id="2.40.70.10">
    <property type="entry name" value="Acid Proteases"/>
    <property type="match status" value="2"/>
</dbReference>
<dbReference type="EMBL" id="DF157106">
    <property type="protein sequence ID" value="GAB69172.1"/>
    <property type="molecule type" value="Genomic_DNA"/>
</dbReference>
<keyword evidence="2" id="KW-0732">Signal</keyword>
<dbReference type="PhylomeDB" id="K6VIH1"/>
<evidence type="ECO:0000256" key="2">
    <source>
        <dbReference type="SAM" id="SignalP"/>
    </source>
</evidence>
<dbReference type="VEuPathDB" id="PlasmoDB:PCYB_146010"/>
<dbReference type="KEGG" id="pcy:PCYB_146010"/>
<dbReference type="RefSeq" id="XP_004225119.1">
    <property type="nucleotide sequence ID" value="XM_004225071.1"/>
</dbReference>
<dbReference type="OrthoDB" id="2747330at2759"/>
<accession>K6VIH1</accession>
<reference evidence="4 5" key="1">
    <citation type="journal article" date="2012" name="Nat. Genet.">
        <title>Plasmodium cynomolgi genome sequences provide insight into Plasmodium vivax and the monkey malaria clade.</title>
        <authorList>
            <person name="Tachibana S."/>
            <person name="Sullivan S.A."/>
            <person name="Kawai S."/>
            <person name="Nakamura S."/>
            <person name="Kim H.R."/>
            <person name="Goto N."/>
            <person name="Arisue N."/>
            <person name="Palacpac N.M.Q."/>
            <person name="Honma H."/>
            <person name="Yagi M."/>
            <person name="Tougan T."/>
            <person name="Katakai Y."/>
            <person name="Kaneko O."/>
            <person name="Mita T."/>
            <person name="Kita K."/>
            <person name="Yasutomi Y."/>
            <person name="Sutton P.L."/>
            <person name="Shakhbatyan R."/>
            <person name="Horii T."/>
            <person name="Yasunaga T."/>
            <person name="Barnwell J.W."/>
            <person name="Escalante A.A."/>
            <person name="Carlton J.M."/>
            <person name="Tanabe K."/>
        </authorList>
    </citation>
    <scope>NUCLEOTIDE SEQUENCE [LARGE SCALE GENOMIC DNA]</scope>
    <source>
        <strain evidence="4 5">B</strain>
    </source>
</reference>
<dbReference type="AlphaFoldDB" id="K6VIH1"/>
<evidence type="ECO:0000313" key="4">
    <source>
        <dbReference type="EMBL" id="GAB69172.1"/>
    </source>
</evidence>
<dbReference type="PROSITE" id="PS51767">
    <property type="entry name" value="PEPTIDASE_A1"/>
    <property type="match status" value="1"/>
</dbReference>
<dbReference type="GO" id="GO:0006508">
    <property type="term" value="P:proteolysis"/>
    <property type="evidence" value="ECO:0007669"/>
    <property type="project" value="InterPro"/>
</dbReference>
<comment type="similarity">
    <text evidence="1">Belongs to the peptidase A1 family.</text>
</comment>
<evidence type="ECO:0000256" key="1">
    <source>
        <dbReference type="ARBA" id="ARBA00007447"/>
    </source>
</evidence>
<evidence type="ECO:0000259" key="3">
    <source>
        <dbReference type="PROSITE" id="PS51767"/>
    </source>
</evidence>
<feature type="domain" description="Peptidase A1" evidence="3">
    <location>
        <begin position="130"/>
        <end position="507"/>
    </location>
</feature>
<gene>
    <name evidence="4" type="ORF">PCYB_146010</name>
</gene>
<dbReference type="Proteomes" id="UP000006319">
    <property type="component" value="Chromosome 14"/>
</dbReference>
<dbReference type="eggNOG" id="ENOG502QXDS">
    <property type="taxonomic scope" value="Eukaryota"/>
</dbReference>
<dbReference type="SUPFAM" id="SSF50630">
    <property type="entry name" value="Acid proteases"/>
    <property type="match status" value="1"/>
</dbReference>
<dbReference type="InterPro" id="IPR021109">
    <property type="entry name" value="Peptidase_aspartic_dom_sf"/>
</dbReference>
<dbReference type="PANTHER" id="PTHR47965">
    <property type="entry name" value="ASPARTYL PROTEASE-RELATED"/>
    <property type="match status" value="1"/>
</dbReference>
<organism evidence="4 5">
    <name type="scientific">Plasmodium cynomolgi (strain B)</name>
    <dbReference type="NCBI Taxonomy" id="1120755"/>
    <lineage>
        <taxon>Eukaryota</taxon>
        <taxon>Sar</taxon>
        <taxon>Alveolata</taxon>
        <taxon>Apicomplexa</taxon>
        <taxon>Aconoidasida</taxon>
        <taxon>Haemosporida</taxon>
        <taxon>Plasmodiidae</taxon>
        <taxon>Plasmodium</taxon>
        <taxon>Plasmodium (Plasmodium)</taxon>
    </lineage>
</organism>
<keyword evidence="5" id="KW-1185">Reference proteome</keyword>
<dbReference type="InterPro" id="IPR033121">
    <property type="entry name" value="PEPTIDASE_A1"/>
</dbReference>
<evidence type="ECO:0000313" key="5">
    <source>
        <dbReference type="Proteomes" id="UP000006319"/>
    </source>
</evidence>
<dbReference type="OMA" id="NDYIIHE"/>
<feature type="chain" id="PRO_5003899104" description="Peptidase A1 domain-containing protein" evidence="2">
    <location>
        <begin position="21"/>
        <end position="507"/>
    </location>
</feature>
<dbReference type="GeneID" id="14695554"/>
<name>K6VIH1_PLACD</name>